<dbReference type="PIR" id="T32627">
    <property type="entry name" value="T32627"/>
</dbReference>
<name>O44493_CAEEL</name>
<dbReference type="Proteomes" id="UP000001940">
    <property type="component" value="Chromosome IV"/>
</dbReference>
<dbReference type="InterPro" id="IPR053222">
    <property type="entry name" value="Zygotic_Embryogenesis-Asso"/>
</dbReference>
<dbReference type="InParanoid" id="O44493"/>
<gene>
    <name evidence="2" type="ORF">CELE_F15E6.5</name>
    <name evidence="2 4" type="ORF">F15E6.5</name>
</gene>
<accession>O44493</accession>
<feature type="domain" description="Sdz-33 F-box" evidence="1">
    <location>
        <begin position="27"/>
        <end position="89"/>
    </location>
</feature>
<protein>
    <submittedName>
        <fullName evidence="2">F-box associated domain-containing protein</fullName>
    </submittedName>
</protein>
<dbReference type="KEGG" id="cel:CELE_F15E6.5"/>
<dbReference type="GeneID" id="184534"/>
<evidence type="ECO:0000259" key="1">
    <source>
        <dbReference type="Pfam" id="PF07735"/>
    </source>
</evidence>
<dbReference type="Pfam" id="PF07735">
    <property type="entry name" value="FBA_2"/>
    <property type="match status" value="1"/>
</dbReference>
<reference evidence="2 3" key="1">
    <citation type="journal article" date="1998" name="Science">
        <title>Genome sequence of the nematode C. elegans: a platform for investigating biology.</title>
        <authorList>
            <consortium name="The C. elegans sequencing consortium"/>
            <person name="Sulson J.E."/>
            <person name="Waterston R."/>
        </authorList>
    </citation>
    <scope>NUCLEOTIDE SEQUENCE [LARGE SCALE GENOMIC DNA]</scope>
    <source>
        <strain evidence="2 3">Bristol N2</strain>
    </source>
</reference>
<evidence type="ECO:0000313" key="3">
    <source>
        <dbReference type="Proteomes" id="UP000001940"/>
    </source>
</evidence>
<evidence type="ECO:0000313" key="4">
    <source>
        <dbReference type="WormBase" id="F15E6.5"/>
    </source>
</evidence>
<dbReference type="PANTHER" id="PTHR22899:SF0">
    <property type="entry name" value="F-BOX ASSOCIATED DOMAIN-CONTAINING PROTEIN-RELATED"/>
    <property type="match status" value="1"/>
</dbReference>
<dbReference type="UCSC" id="F15E6.5">
    <property type="organism name" value="c. elegans"/>
</dbReference>
<dbReference type="PhylomeDB" id="O44493"/>
<dbReference type="IntAct" id="O44493">
    <property type="interactions" value="1"/>
</dbReference>
<dbReference type="CTD" id="184534"/>
<keyword evidence="3" id="KW-1185">Reference proteome</keyword>
<sequence length="164" mass="19030">MLKSNAEQIVFKGYPLPDNSIQTYQEVQETFQHNLKILEIPSNYPLTLNDLLIINCCILRVKCILTPNVLNLFIKHWMNGSNPLLKHFSARISTELNRHLRPFINRLLAGLKYETTVLEFELNAQENIAAQEVYVVQGNEETLAIITFSDEGRYFQMFTQPEEN</sequence>
<dbReference type="InterPro" id="IPR012885">
    <property type="entry name" value="F-box_Sdz-33"/>
</dbReference>
<dbReference type="EMBL" id="BX284604">
    <property type="protein sequence ID" value="CCD69515.1"/>
    <property type="molecule type" value="Genomic_DNA"/>
</dbReference>
<organism evidence="2 3">
    <name type="scientific">Caenorhabditis elegans</name>
    <dbReference type="NCBI Taxonomy" id="6239"/>
    <lineage>
        <taxon>Eukaryota</taxon>
        <taxon>Metazoa</taxon>
        <taxon>Ecdysozoa</taxon>
        <taxon>Nematoda</taxon>
        <taxon>Chromadorea</taxon>
        <taxon>Rhabditida</taxon>
        <taxon>Rhabditina</taxon>
        <taxon>Rhabditomorpha</taxon>
        <taxon>Rhabditoidea</taxon>
        <taxon>Rhabditidae</taxon>
        <taxon>Peloderinae</taxon>
        <taxon>Caenorhabditis</taxon>
    </lineage>
</organism>
<dbReference type="PaxDb" id="6239-F15E6.5"/>
<dbReference type="WormBase" id="F15E6.5">
    <property type="protein sequence ID" value="CE16994"/>
    <property type="gene ID" value="WBGene00017486"/>
</dbReference>
<evidence type="ECO:0000313" key="2">
    <source>
        <dbReference type="EMBL" id="CCD69515.1"/>
    </source>
</evidence>
<dbReference type="HOGENOM" id="CLU_1620535_0_0_1"/>
<proteinExistence type="predicted"/>
<dbReference type="AlphaFoldDB" id="O44493"/>
<dbReference type="Bgee" id="WBGene00017486">
    <property type="expression patterns" value="Expressed in pharyngeal muscle cell (C elegans) and 1 other cell type or tissue"/>
</dbReference>
<dbReference type="PANTHER" id="PTHR22899">
    <property type="entry name" value="CYCLIN-RELATED F-BOX FAMILY"/>
    <property type="match status" value="1"/>
</dbReference>
<dbReference type="AGR" id="WB:WBGene00017486"/>
<dbReference type="RefSeq" id="NP_500533.1">
    <property type="nucleotide sequence ID" value="NM_068132.1"/>
</dbReference>